<dbReference type="EMBL" id="FXAG01000037">
    <property type="protein sequence ID" value="SMF56802.1"/>
    <property type="molecule type" value="Genomic_DNA"/>
</dbReference>
<dbReference type="SUPFAM" id="SSF48695">
    <property type="entry name" value="Multiheme cytochromes"/>
    <property type="match status" value="1"/>
</dbReference>
<protein>
    <submittedName>
        <fullName evidence="1">Uncharacterized protein</fullName>
    </submittedName>
</protein>
<dbReference type="Proteomes" id="UP000192920">
    <property type="component" value="Unassembled WGS sequence"/>
</dbReference>
<accession>A0A1Y6CCG2</accession>
<evidence type="ECO:0000313" key="1">
    <source>
        <dbReference type="EMBL" id="SMF56802.1"/>
    </source>
</evidence>
<dbReference type="AlphaFoldDB" id="A0A1Y6CCG2"/>
<sequence length="183" mass="20819">MTTPQKLSRFLPLTFPNGNRIRRFAKACPHCHGMVTARDMEGIARLLHDKIVLAAEAECPECHRRFPVACVISDDKRVHRVRLPLWLFRLWLKLALRNLPEPQLQEDWSVPEEAPPAGIRLPDNAVITRSPDVLGQFDGTPINAWLDIDGRHFVFERALPPAGQLCLSDSELLFEGKLVYRLA</sequence>
<organism evidence="1 2">
    <name type="scientific">Pseudogulbenkiania subflava DSM 22618</name>
    <dbReference type="NCBI Taxonomy" id="1123014"/>
    <lineage>
        <taxon>Bacteria</taxon>
        <taxon>Pseudomonadati</taxon>
        <taxon>Pseudomonadota</taxon>
        <taxon>Betaproteobacteria</taxon>
        <taxon>Neisseriales</taxon>
        <taxon>Chromobacteriaceae</taxon>
        <taxon>Pseudogulbenkiania</taxon>
    </lineage>
</organism>
<dbReference type="RefSeq" id="WP_085277961.1">
    <property type="nucleotide sequence ID" value="NZ_FXAG01000037.1"/>
</dbReference>
<dbReference type="InterPro" id="IPR036280">
    <property type="entry name" value="Multihaem_cyt_sf"/>
</dbReference>
<reference evidence="2" key="1">
    <citation type="submission" date="2017-04" db="EMBL/GenBank/DDBJ databases">
        <authorList>
            <person name="Varghese N."/>
            <person name="Submissions S."/>
        </authorList>
    </citation>
    <scope>NUCLEOTIDE SEQUENCE [LARGE SCALE GENOMIC DNA]</scope>
    <source>
        <strain evidence="2">DSM 22618</strain>
    </source>
</reference>
<evidence type="ECO:0000313" key="2">
    <source>
        <dbReference type="Proteomes" id="UP000192920"/>
    </source>
</evidence>
<name>A0A1Y6CCG2_9NEIS</name>
<dbReference type="STRING" id="1123014.SAMN02745746_04020"/>
<proteinExistence type="predicted"/>
<keyword evidence="2" id="KW-1185">Reference proteome</keyword>
<gene>
    <name evidence="1" type="ORF">SAMN02745746_04020</name>
</gene>